<accession>A0A2M8LCV4</accession>
<reference evidence="3" key="1">
    <citation type="submission" date="2017-09" db="EMBL/GenBank/DDBJ databases">
        <title>Depth-based differentiation of microbial function through sediment-hosted aquifers and enrichment of novel symbionts in the deep terrestrial subsurface.</title>
        <authorList>
            <person name="Probst A.J."/>
            <person name="Ladd B."/>
            <person name="Jarett J.K."/>
            <person name="Geller-Mcgrath D.E."/>
            <person name="Sieber C.M.K."/>
            <person name="Emerson J.B."/>
            <person name="Anantharaman K."/>
            <person name="Thomas B.C."/>
            <person name="Malmstrom R."/>
            <person name="Stieglmeier M."/>
            <person name="Klingl A."/>
            <person name="Woyke T."/>
            <person name="Ryan C.M."/>
            <person name="Banfield J.F."/>
        </authorList>
    </citation>
    <scope>NUCLEOTIDE SEQUENCE [LARGE SCALE GENOMIC DNA]</scope>
</reference>
<keyword evidence="1" id="KW-1133">Transmembrane helix</keyword>
<keyword evidence="1" id="KW-0812">Transmembrane</keyword>
<evidence type="ECO:0000313" key="3">
    <source>
        <dbReference type="Proteomes" id="UP000228700"/>
    </source>
</evidence>
<dbReference type="AlphaFoldDB" id="A0A2M8LCV4"/>
<name>A0A2M8LCV4_9BACT</name>
<organism evidence="2 3">
    <name type="scientific">Candidatus Taylorbacteria bacterium CG10_big_fil_rev_8_21_14_0_10_41_48</name>
    <dbReference type="NCBI Taxonomy" id="1975024"/>
    <lineage>
        <taxon>Bacteria</taxon>
        <taxon>Candidatus Tayloriibacteriota</taxon>
    </lineage>
</organism>
<evidence type="ECO:0000313" key="2">
    <source>
        <dbReference type="EMBL" id="PJE74428.1"/>
    </source>
</evidence>
<keyword evidence="1" id="KW-0472">Membrane</keyword>
<evidence type="ECO:0000256" key="1">
    <source>
        <dbReference type="SAM" id="Phobius"/>
    </source>
</evidence>
<dbReference type="EMBL" id="PFEQ01000001">
    <property type="protein sequence ID" value="PJE74428.1"/>
    <property type="molecule type" value="Genomic_DNA"/>
</dbReference>
<gene>
    <name evidence="2" type="ORF">COV01_00105</name>
</gene>
<dbReference type="Proteomes" id="UP000228700">
    <property type="component" value="Unassembled WGS sequence"/>
</dbReference>
<comment type="caution">
    <text evidence="2">The sequence shown here is derived from an EMBL/GenBank/DDBJ whole genome shotgun (WGS) entry which is preliminary data.</text>
</comment>
<feature type="transmembrane region" description="Helical" evidence="1">
    <location>
        <begin position="20"/>
        <end position="38"/>
    </location>
</feature>
<protein>
    <submittedName>
        <fullName evidence="2">Uncharacterized protein</fullName>
    </submittedName>
</protein>
<sequence length="172" mass="18875">MENETIKPINPTPDKNNKKGAYTTLVVLLVVALIAWGLSELKKPTDLIASNPCAIDLTATVYEIATSSAPLTEVQAASAVFNHFFSAYKNMPDCADSALEDFRIISIGTSTPLAEPGRYTIPLTVDIKPLSITETKWALSSPEATVDGEWIRGKEIVLSIWHHENIYQLIVF</sequence>
<proteinExistence type="predicted"/>